<dbReference type="AlphaFoldDB" id="A0A074ZVU4"/>
<dbReference type="KEGG" id="ovi:T265_13779"/>
<dbReference type="Proteomes" id="UP000054324">
    <property type="component" value="Unassembled WGS sequence"/>
</dbReference>
<dbReference type="CTD" id="20327946"/>
<evidence type="ECO:0000313" key="2">
    <source>
        <dbReference type="Proteomes" id="UP000054324"/>
    </source>
</evidence>
<organism evidence="1 2">
    <name type="scientific">Opisthorchis viverrini</name>
    <name type="common">Southeast Asian liver fluke</name>
    <dbReference type="NCBI Taxonomy" id="6198"/>
    <lineage>
        <taxon>Eukaryota</taxon>
        <taxon>Metazoa</taxon>
        <taxon>Spiralia</taxon>
        <taxon>Lophotrochozoa</taxon>
        <taxon>Platyhelminthes</taxon>
        <taxon>Trematoda</taxon>
        <taxon>Digenea</taxon>
        <taxon>Opisthorchiida</taxon>
        <taxon>Opisthorchiata</taxon>
        <taxon>Opisthorchiidae</taxon>
        <taxon>Opisthorchis</taxon>
    </lineage>
</organism>
<keyword evidence="2" id="KW-1185">Reference proteome</keyword>
<name>A0A074ZVU4_OPIVI</name>
<sequence length="160" mass="18084">TKPFGEWKRLYQHLCDVSVNNSHGFEKYTHLQINLVFKKDSTESLVYDILQLNVLHTGCRRVFSNLLSHPFGTKLPCYQKKAQELGYSRPTAVTSTQKEAWPNHQSPRLLRKTSVGKWPRSTNRLLKIHRQPTTGFALLGAHQVCAVPGFPSALCAAIGQ</sequence>
<dbReference type="RefSeq" id="XP_009168764.1">
    <property type="nucleotide sequence ID" value="XM_009170500.1"/>
</dbReference>
<feature type="non-terminal residue" evidence="1">
    <location>
        <position position="1"/>
    </location>
</feature>
<accession>A0A074ZVU4</accession>
<protein>
    <submittedName>
        <fullName evidence="1">Uncharacterized protein</fullName>
    </submittedName>
</protein>
<dbReference type="EMBL" id="KL596721">
    <property type="protein sequence ID" value="KER27495.1"/>
    <property type="molecule type" value="Genomic_DNA"/>
</dbReference>
<reference evidence="1 2" key="1">
    <citation type="submission" date="2013-11" db="EMBL/GenBank/DDBJ databases">
        <title>Opisthorchis viverrini - life in the bile duct.</title>
        <authorList>
            <person name="Young N.D."/>
            <person name="Nagarajan N."/>
            <person name="Lin S.J."/>
            <person name="Korhonen P.K."/>
            <person name="Jex A.R."/>
            <person name="Hall R.S."/>
            <person name="Safavi-Hemami H."/>
            <person name="Kaewkong W."/>
            <person name="Bertrand D."/>
            <person name="Gao S."/>
            <person name="Seet Q."/>
            <person name="Wongkham S."/>
            <person name="Teh B.T."/>
            <person name="Wongkham C."/>
            <person name="Intapan P.M."/>
            <person name="Maleewong W."/>
            <person name="Yang X."/>
            <person name="Hu M."/>
            <person name="Wang Z."/>
            <person name="Hofmann A."/>
            <person name="Sternberg P.W."/>
            <person name="Tan P."/>
            <person name="Wang J."/>
            <person name="Gasser R.B."/>
        </authorList>
    </citation>
    <scope>NUCLEOTIDE SEQUENCE [LARGE SCALE GENOMIC DNA]</scope>
</reference>
<gene>
    <name evidence="1" type="ORF">T265_13779</name>
</gene>
<proteinExistence type="predicted"/>
<evidence type="ECO:0000313" key="1">
    <source>
        <dbReference type="EMBL" id="KER27495.1"/>
    </source>
</evidence>
<dbReference type="GeneID" id="20327946"/>